<gene>
    <name evidence="1" type="ORF">FHU10_2827</name>
</gene>
<sequence>MKQKTVLVHQYLRFRFGRWEHVCQHMRSLPNC</sequence>
<proteinExistence type="predicted"/>
<protein>
    <submittedName>
        <fullName evidence="1">Uncharacterized protein</fullName>
    </submittedName>
</protein>
<reference evidence="1" key="2">
    <citation type="submission" date="2019-08" db="EMBL/GenBank/DDBJ databases">
        <title>Investigation of anaerobic lignin degradation for improved lignocellulosic biofuels.</title>
        <authorList>
            <person name="Deangelis K.PhD."/>
        </authorList>
    </citation>
    <scope>NUCLEOTIDE SEQUENCE [LARGE SCALE GENOMIC DNA]</scope>
    <source>
        <strain evidence="1">128R</strain>
    </source>
</reference>
<accession>A0A559T6N9</accession>
<dbReference type="AlphaFoldDB" id="A0A559T6N9"/>
<comment type="caution">
    <text evidence="1">The sequence shown here is derived from an EMBL/GenBank/DDBJ whole genome shotgun (WGS) entry which is preliminary data.</text>
</comment>
<evidence type="ECO:0000313" key="1">
    <source>
        <dbReference type="EMBL" id="TVZ70264.1"/>
    </source>
</evidence>
<organism evidence="1">
    <name type="scientific">Serratia fonticola</name>
    <dbReference type="NCBI Taxonomy" id="47917"/>
    <lineage>
        <taxon>Bacteria</taxon>
        <taxon>Pseudomonadati</taxon>
        <taxon>Pseudomonadota</taxon>
        <taxon>Gammaproteobacteria</taxon>
        <taxon>Enterobacterales</taxon>
        <taxon>Yersiniaceae</taxon>
        <taxon>Serratia</taxon>
    </lineage>
</organism>
<reference evidence="1" key="1">
    <citation type="submission" date="2019-06" db="EMBL/GenBank/DDBJ databases">
        <authorList>
            <person name="Deangelis K."/>
            <person name="Huntemann M."/>
            <person name="Clum A."/>
            <person name="Pillay M."/>
            <person name="Palaniappan K."/>
            <person name="Varghese N."/>
            <person name="Mikhailova N."/>
            <person name="Stamatis D."/>
            <person name="Reddy T."/>
            <person name="Daum C."/>
            <person name="Shapiro N."/>
            <person name="Ivanova N."/>
            <person name="Kyrpides N."/>
            <person name="Woyke T."/>
        </authorList>
    </citation>
    <scope>NUCLEOTIDE SEQUENCE [LARGE SCALE GENOMIC DNA]</scope>
    <source>
        <strain evidence="1">128R</strain>
    </source>
</reference>
<dbReference type="EMBL" id="VISQ01000001">
    <property type="protein sequence ID" value="TVZ70264.1"/>
    <property type="molecule type" value="Genomic_DNA"/>
</dbReference>
<name>A0A559T6N9_SERFO</name>